<feature type="domain" description="Helicase C-terminal" evidence="11">
    <location>
        <begin position="480"/>
        <end position="641"/>
    </location>
</feature>
<dbReference type="PROSITE" id="PS51192">
    <property type="entry name" value="HELICASE_ATP_BIND_1"/>
    <property type="match status" value="1"/>
</dbReference>
<dbReference type="GO" id="GO:0016787">
    <property type="term" value="F:hydrolase activity"/>
    <property type="evidence" value="ECO:0007669"/>
    <property type="project" value="UniProtKB-KW"/>
</dbReference>
<evidence type="ECO:0000313" key="13">
    <source>
        <dbReference type="Proteomes" id="UP001201980"/>
    </source>
</evidence>
<keyword evidence="2" id="KW-0547">Nucleotide-binding</keyword>
<feature type="region of interest" description="Disordered" evidence="9">
    <location>
        <begin position="35"/>
        <end position="105"/>
    </location>
</feature>
<dbReference type="Gene3D" id="3.40.50.300">
    <property type="entry name" value="P-loop containing nucleotide triphosphate hydrolases"/>
    <property type="match status" value="2"/>
</dbReference>
<dbReference type="Pfam" id="PF00271">
    <property type="entry name" value="Helicase_C"/>
    <property type="match status" value="1"/>
</dbReference>
<dbReference type="GO" id="GO:0003724">
    <property type="term" value="F:RNA helicase activity"/>
    <property type="evidence" value="ECO:0007669"/>
    <property type="project" value="UniProtKB-EC"/>
</dbReference>
<keyword evidence="5" id="KW-0067">ATP-binding</keyword>
<protein>
    <recommendedName>
        <fullName evidence="1">RNA helicase</fullName>
        <ecNumber evidence="1">3.6.4.13</ecNumber>
    </recommendedName>
</protein>
<keyword evidence="3" id="KW-0378">Hydrolase</keyword>
<reference evidence="12" key="1">
    <citation type="submission" date="2022-07" db="EMBL/GenBank/DDBJ databases">
        <title>Draft genome sequence of Zalerion maritima ATCC 34329, a (micro)plastics degrading marine fungus.</title>
        <authorList>
            <person name="Paco A."/>
            <person name="Goncalves M.F.M."/>
            <person name="Rocha-Santos T.A.P."/>
            <person name="Alves A."/>
        </authorList>
    </citation>
    <scope>NUCLEOTIDE SEQUENCE</scope>
    <source>
        <strain evidence="12">ATCC 34329</strain>
    </source>
</reference>
<evidence type="ECO:0000256" key="9">
    <source>
        <dbReference type="SAM" id="MobiDB-lite"/>
    </source>
</evidence>
<keyword evidence="6" id="KW-0694">RNA-binding</keyword>
<evidence type="ECO:0000313" key="12">
    <source>
        <dbReference type="EMBL" id="KAJ2903109.1"/>
    </source>
</evidence>
<name>A0AAD5RTI8_9PEZI</name>
<sequence>MLHPPFDPQISQLTMEDILKVLTRGNKPLRRKLLSSRGALTAKPNPQLYDTAPAQSQPQTLSPEQDSDLSDVDFFAPKSPEPQKHTEAKEAVPKSAEQYQPSLKRISEPECRQIFRSHRLELTLKPMDAEAENEDEEPPRKKRKKKNEMKPEPLKPIKKKPIYPQPLSTFSELRSLYNVSRRLLKNLHKQAYKVPTEIQLGSLPLLLDPSAALSECSATDIVDKVNGGIDLISMAPTGSGKTMTFLVHAISQILQRRSREGIKDLELDAVIVAPTRELATQIAIEGRKLAAGTGVKIVRMKKGVQLPSVELQMPSNEEVESNDEDLGSETSEEEDEASGGEDKTTMNKKDSSTAPITKANVIVTTPLMLQGFLKGRKALPSVRQLVLDEADVLLDPLFLEQTAKIWDACTNTGLRVSFWSGTMSSTIEATILEKLSSRVKSLGSKPAPLFRIVVGQRDTAAPNISHKIIYAGNEHGKIIGLRQLFRPTPGDKDAVRITYPFLIFTQTIDRAKALYEEFRYDLPLADDGSSRIAVLHSALSETARSAIMTRFRSNEIWVIISTDLLMRGIDFPTLKSVVNYDLPQSGAAYVHRSGRAGRAGRDGIAVTFWTQEDRPYIKAVANVIRLSEKQAGIPIEKSGVAESLYRTLPEVKKGDRRELRAKGVPARRPQSHTSKITTKSGYDKRKENNRRGAIEASKRRKRERANDSGDESWGGIDD</sequence>
<feature type="domain" description="Helicase ATP-binding" evidence="10">
    <location>
        <begin position="222"/>
        <end position="441"/>
    </location>
</feature>
<dbReference type="Proteomes" id="UP001201980">
    <property type="component" value="Unassembled WGS sequence"/>
</dbReference>
<feature type="compositionally biased region" description="Basic and acidic residues" evidence="9">
    <location>
        <begin position="681"/>
        <end position="697"/>
    </location>
</feature>
<accession>A0AAD5RTI8</accession>
<evidence type="ECO:0000256" key="7">
    <source>
        <dbReference type="ARBA" id="ARBA00024355"/>
    </source>
</evidence>
<keyword evidence="13" id="KW-1185">Reference proteome</keyword>
<evidence type="ECO:0000256" key="8">
    <source>
        <dbReference type="ARBA" id="ARBA00047984"/>
    </source>
</evidence>
<dbReference type="EC" id="3.6.4.13" evidence="1"/>
<dbReference type="PANTHER" id="PTHR47959">
    <property type="entry name" value="ATP-DEPENDENT RNA HELICASE RHLE-RELATED"/>
    <property type="match status" value="1"/>
</dbReference>
<dbReference type="PROSITE" id="PS51194">
    <property type="entry name" value="HELICASE_CTER"/>
    <property type="match status" value="1"/>
</dbReference>
<dbReference type="SMART" id="SM00487">
    <property type="entry name" value="DEXDc"/>
    <property type="match status" value="1"/>
</dbReference>
<feature type="region of interest" description="Disordered" evidence="9">
    <location>
        <begin position="655"/>
        <end position="718"/>
    </location>
</feature>
<dbReference type="GO" id="GO:0003723">
    <property type="term" value="F:RNA binding"/>
    <property type="evidence" value="ECO:0007669"/>
    <property type="project" value="UniProtKB-KW"/>
</dbReference>
<feature type="compositionally biased region" description="Basic and acidic residues" evidence="9">
    <location>
        <begin position="340"/>
        <end position="351"/>
    </location>
</feature>
<comment type="catalytic activity">
    <reaction evidence="8">
        <text>ATP + H2O = ADP + phosphate + H(+)</text>
        <dbReference type="Rhea" id="RHEA:13065"/>
        <dbReference type="ChEBI" id="CHEBI:15377"/>
        <dbReference type="ChEBI" id="CHEBI:15378"/>
        <dbReference type="ChEBI" id="CHEBI:30616"/>
        <dbReference type="ChEBI" id="CHEBI:43474"/>
        <dbReference type="ChEBI" id="CHEBI:456216"/>
        <dbReference type="EC" id="3.6.4.13"/>
    </reaction>
</comment>
<evidence type="ECO:0000256" key="4">
    <source>
        <dbReference type="ARBA" id="ARBA00022806"/>
    </source>
</evidence>
<feature type="region of interest" description="Disordered" evidence="9">
    <location>
        <begin position="309"/>
        <end position="353"/>
    </location>
</feature>
<feature type="compositionally biased region" description="Acidic residues" evidence="9">
    <location>
        <begin position="317"/>
        <end position="339"/>
    </location>
</feature>
<evidence type="ECO:0000256" key="5">
    <source>
        <dbReference type="ARBA" id="ARBA00022840"/>
    </source>
</evidence>
<dbReference type="InterPro" id="IPR050079">
    <property type="entry name" value="DEAD_box_RNA_helicase"/>
</dbReference>
<proteinExistence type="inferred from homology"/>
<dbReference type="GO" id="GO:0005524">
    <property type="term" value="F:ATP binding"/>
    <property type="evidence" value="ECO:0007669"/>
    <property type="project" value="UniProtKB-KW"/>
</dbReference>
<dbReference type="SMART" id="SM00490">
    <property type="entry name" value="HELICc"/>
    <property type="match status" value="1"/>
</dbReference>
<dbReference type="InterPro" id="IPR011545">
    <property type="entry name" value="DEAD/DEAH_box_helicase_dom"/>
</dbReference>
<dbReference type="PANTHER" id="PTHR47959:SF15">
    <property type="entry name" value="RNA HELICASE"/>
    <property type="match status" value="1"/>
</dbReference>
<comment type="caution">
    <text evidence="12">The sequence shown here is derived from an EMBL/GenBank/DDBJ whole genome shotgun (WGS) entry which is preliminary data.</text>
</comment>
<dbReference type="InterPro" id="IPR027417">
    <property type="entry name" value="P-loop_NTPase"/>
</dbReference>
<dbReference type="GO" id="GO:0005829">
    <property type="term" value="C:cytosol"/>
    <property type="evidence" value="ECO:0007669"/>
    <property type="project" value="TreeGrafter"/>
</dbReference>
<evidence type="ECO:0000259" key="11">
    <source>
        <dbReference type="PROSITE" id="PS51194"/>
    </source>
</evidence>
<feature type="compositionally biased region" description="Polar residues" evidence="9">
    <location>
        <begin position="671"/>
        <end position="680"/>
    </location>
</feature>
<evidence type="ECO:0000256" key="1">
    <source>
        <dbReference type="ARBA" id="ARBA00012552"/>
    </source>
</evidence>
<dbReference type="Pfam" id="PF00270">
    <property type="entry name" value="DEAD"/>
    <property type="match status" value="1"/>
</dbReference>
<keyword evidence="4 12" id="KW-0347">Helicase</keyword>
<feature type="region of interest" description="Disordered" evidence="9">
    <location>
        <begin position="122"/>
        <end position="161"/>
    </location>
</feature>
<evidence type="ECO:0000256" key="3">
    <source>
        <dbReference type="ARBA" id="ARBA00022801"/>
    </source>
</evidence>
<gene>
    <name evidence="12" type="ORF">MKZ38_010447</name>
</gene>
<organism evidence="12 13">
    <name type="scientific">Zalerion maritima</name>
    <dbReference type="NCBI Taxonomy" id="339359"/>
    <lineage>
        <taxon>Eukaryota</taxon>
        <taxon>Fungi</taxon>
        <taxon>Dikarya</taxon>
        <taxon>Ascomycota</taxon>
        <taxon>Pezizomycotina</taxon>
        <taxon>Sordariomycetes</taxon>
        <taxon>Lulworthiomycetidae</taxon>
        <taxon>Lulworthiales</taxon>
        <taxon>Lulworthiaceae</taxon>
        <taxon>Zalerion</taxon>
    </lineage>
</organism>
<dbReference type="InterPro" id="IPR001650">
    <property type="entry name" value="Helicase_C-like"/>
</dbReference>
<dbReference type="AlphaFoldDB" id="A0AAD5RTI8"/>
<dbReference type="SUPFAM" id="SSF52540">
    <property type="entry name" value="P-loop containing nucleoside triphosphate hydrolases"/>
    <property type="match status" value="1"/>
</dbReference>
<evidence type="ECO:0000256" key="6">
    <source>
        <dbReference type="ARBA" id="ARBA00022884"/>
    </source>
</evidence>
<feature type="compositionally biased region" description="Basic and acidic residues" evidence="9">
    <location>
        <begin position="81"/>
        <end position="92"/>
    </location>
</feature>
<dbReference type="InterPro" id="IPR014001">
    <property type="entry name" value="Helicase_ATP-bd"/>
</dbReference>
<feature type="compositionally biased region" description="Polar residues" evidence="9">
    <location>
        <begin position="53"/>
        <end position="64"/>
    </location>
</feature>
<evidence type="ECO:0000256" key="2">
    <source>
        <dbReference type="ARBA" id="ARBA00022741"/>
    </source>
</evidence>
<dbReference type="CDD" id="cd18787">
    <property type="entry name" value="SF2_C_DEAD"/>
    <property type="match status" value="1"/>
</dbReference>
<evidence type="ECO:0000259" key="10">
    <source>
        <dbReference type="PROSITE" id="PS51192"/>
    </source>
</evidence>
<dbReference type="EMBL" id="JAKWBI020000091">
    <property type="protein sequence ID" value="KAJ2903109.1"/>
    <property type="molecule type" value="Genomic_DNA"/>
</dbReference>
<comment type="similarity">
    <text evidence="7">Belongs to the DEAD box helicase family. DDX52/ROK1 subfamily.</text>
</comment>